<accession>A0A5J4Z7X4</accession>
<evidence type="ECO:0000256" key="2">
    <source>
        <dbReference type="SAM" id="MobiDB-lite"/>
    </source>
</evidence>
<gene>
    <name evidence="3" type="ORF">FVE85_7010</name>
</gene>
<sequence>MYSSSTELVDALLGMADGAGHLSADSRAAVAQRAREFLVENVQSSTQLRDLVPELAETLRAARRELEVERARVDQRAADAQDTARRAQLDAQHVSACVAEKGRGLVGQYEACRSHLDAQKQARDAIRTAQEQYRLALQSAFVFELRRAGWPIRAQPQKPQEDHALTRRSARARGAQGSALVDLARELYSLQQQVEGPNSDARSTVGQSKPKPEDAWPVRLALRLASRRARLQIESGANLDPCSVPQLFMRVIRSITYELRALARGELQRVLEACSSAQPNSTYSASVNFSEILVQEMLRQFVRGVVRTVARSAGTPKSGENPGYGRAAQNQLKMVCNVQVPLAEAIVYAAFQAAEELDTSRGLASTVHSAVNALASEKVLLNYYSVCLCRIAEAEAQERLETMFEPVSYFHSTLLLIAKNGVRAGGGGEEQAGDLMRCELAHKEETMFGTIARVPTTVWRIMSPESQVDVVNQVELAIVQAVCDELSTVGKDVAGALAMDSYRGRKQHAQARQALPSDFAPEELDPSIYARKQDLLNSSAPPSAGTKPASKGAVGASLFVKALRCCSISYTLAQALRERGEEEPYVRLYAHVFAKESHDQSLSSQDQLELLSGTIFDSEIWQLESISELILDALVEHMGGVLLAHASQYIWRCRSGESVSSSGGQYSDTLLAQLRANALVVLDTSVALGVRYVGQALKVARLHLGSAVLVGRLWRRFAVRLDEQLLSALILPALSGSHTEDGVPTSAVDMSAESEFVVPEAAGRHLWEACVQAAEVGRLVLREFTSEPERYFRLVTGARALVASCVFKDDAEGVAHALAAVQKSAPGFMLMRNTPPGGAADAGQVPAVAAEAFDKLREQLELSKLDREEIRHLVCTALGSAAKLAS</sequence>
<organism evidence="3 4">
    <name type="scientific">Porphyridium purpureum</name>
    <name type="common">Red alga</name>
    <name type="synonym">Porphyridium cruentum</name>
    <dbReference type="NCBI Taxonomy" id="35688"/>
    <lineage>
        <taxon>Eukaryota</taxon>
        <taxon>Rhodophyta</taxon>
        <taxon>Bangiophyceae</taxon>
        <taxon>Porphyridiales</taxon>
        <taxon>Porphyridiaceae</taxon>
        <taxon>Porphyridium</taxon>
    </lineage>
</organism>
<keyword evidence="4" id="KW-1185">Reference proteome</keyword>
<evidence type="ECO:0000313" key="3">
    <source>
        <dbReference type="EMBL" id="KAA8499425.1"/>
    </source>
</evidence>
<proteinExistence type="predicted"/>
<evidence type="ECO:0000313" key="4">
    <source>
        <dbReference type="Proteomes" id="UP000324585"/>
    </source>
</evidence>
<evidence type="ECO:0000256" key="1">
    <source>
        <dbReference type="SAM" id="Coils"/>
    </source>
</evidence>
<dbReference type="Proteomes" id="UP000324585">
    <property type="component" value="Unassembled WGS sequence"/>
</dbReference>
<feature type="region of interest" description="Disordered" evidence="2">
    <location>
        <begin position="193"/>
        <end position="213"/>
    </location>
</feature>
<keyword evidence="1" id="KW-0175">Coiled coil</keyword>
<feature type="compositionally biased region" description="Polar residues" evidence="2">
    <location>
        <begin position="193"/>
        <end position="207"/>
    </location>
</feature>
<dbReference type="AlphaFoldDB" id="A0A5J4Z7X4"/>
<comment type="caution">
    <text evidence="3">The sequence shown here is derived from an EMBL/GenBank/DDBJ whole genome shotgun (WGS) entry which is preliminary data.</text>
</comment>
<name>A0A5J4Z7X4_PORPP</name>
<dbReference type="EMBL" id="VRMN01000001">
    <property type="protein sequence ID" value="KAA8499425.1"/>
    <property type="molecule type" value="Genomic_DNA"/>
</dbReference>
<reference evidence="4" key="1">
    <citation type="journal article" date="2019" name="Nat. Commun.">
        <title>Expansion of phycobilisome linker gene families in mesophilic red algae.</title>
        <authorList>
            <person name="Lee J."/>
            <person name="Kim D."/>
            <person name="Bhattacharya D."/>
            <person name="Yoon H.S."/>
        </authorList>
    </citation>
    <scope>NUCLEOTIDE SEQUENCE [LARGE SCALE GENOMIC DNA]</scope>
    <source>
        <strain evidence="4">CCMP 1328</strain>
    </source>
</reference>
<feature type="coiled-coil region" evidence="1">
    <location>
        <begin position="52"/>
        <end position="83"/>
    </location>
</feature>
<protein>
    <submittedName>
        <fullName evidence="3">Uncharacterized protein</fullName>
    </submittedName>
</protein>